<dbReference type="AlphaFoldDB" id="A0A565A5D0"/>
<dbReference type="VEuPathDB" id="PlasmoDB:PVPAM_060037600"/>
<dbReference type="OrthoDB" id="383226at2759"/>
<proteinExistence type="predicted"/>
<dbReference type="InterPro" id="IPR008780">
    <property type="entry name" value="Plasmodium_Vir"/>
</dbReference>
<dbReference type="Pfam" id="PF05795">
    <property type="entry name" value="Plasmodium_Vir"/>
    <property type="match status" value="1"/>
</dbReference>
<evidence type="ECO:0000313" key="1">
    <source>
        <dbReference type="EMBL" id="VUZ99746.1"/>
    </source>
</evidence>
<reference evidence="1" key="1">
    <citation type="submission" date="2016-07" db="EMBL/GenBank/DDBJ databases">
        <authorList>
            <consortium name="Pathogen Informatics"/>
        </authorList>
    </citation>
    <scope>NUCLEOTIDE SEQUENCE</scope>
</reference>
<dbReference type="EMBL" id="FLZR02000012">
    <property type="protein sequence ID" value="VUZ99746.1"/>
    <property type="molecule type" value="Genomic_DNA"/>
</dbReference>
<dbReference type="Proteomes" id="UP000220605">
    <property type="component" value="Unassembled WGS sequence"/>
</dbReference>
<dbReference type="VEuPathDB" id="PlasmoDB:PVW1_020028200"/>
<sequence length="365" mass="42875">MEEFLGKSKLANLNTIINYDYFDREEGICANYPHITAAKYKLEGFRWKNDVSDKILNALCYVYRRKVNNMSYINSCNYLYYWLGSKILTNLLLPHFLFEVVNTSYRILNESGLGVICYPFNYRINEYNFFKFKDVYDLSENYNTYKSHFIKPYPSCDRDYQDELKSYVFLFKELLNECTLKKTYYNDEYCNLFNEYFTNARRLELYSWNCKLKESEEQVQLLGEEPRDDARNEQMPERPDIIVEQRNNLQKLLGSGLFAEHPSTLDDGLLAENKAMSGASDHSENSSPSTIKKSITSAVSAAGVLVPPFLIYNYAPARSWINKLLGMNKGTNRNPYANQELMADFSMPEDFYSERNRYNIMYNPE</sequence>
<organism evidence="1">
    <name type="scientific">Plasmodium vivax</name>
    <name type="common">malaria parasite P. vivax</name>
    <dbReference type="NCBI Taxonomy" id="5855"/>
    <lineage>
        <taxon>Eukaryota</taxon>
        <taxon>Sar</taxon>
        <taxon>Alveolata</taxon>
        <taxon>Apicomplexa</taxon>
        <taxon>Aconoidasida</taxon>
        <taxon>Haemosporida</taxon>
        <taxon>Plasmodiidae</taxon>
        <taxon>Plasmodium</taxon>
        <taxon>Plasmodium (Plasmodium)</taxon>
    </lineage>
</organism>
<name>A0A565A5D0_PLAVI</name>
<accession>A0A565A5D0</accession>
<dbReference type="VEuPathDB" id="PlasmoDB:PVP01_0004600"/>
<protein>
    <submittedName>
        <fullName evidence="1">VIR protein</fullName>
    </submittedName>
</protein>
<gene>
    <name evidence="1" type="ORF">PVP01_0004600</name>
</gene>